<reference evidence="1" key="1">
    <citation type="submission" date="2021-02" db="EMBL/GenBank/DDBJ databases">
        <authorList>
            <person name="Nowell W R."/>
        </authorList>
    </citation>
    <scope>NUCLEOTIDE SEQUENCE</scope>
</reference>
<dbReference type="EMBL" id="CAJNYV010000040">
    <property type="protein sequence ID" value="CAF3330826.1"/>
    <property type="molecule type" value="Genomic_DNA"/>
</dbReference>
<accession>A0A817UK22</accession>
<name>A0A817UK22_9BILA</name>
<dbReference type="AlphaFoldDB" id="A0A817UK22"/>
<protein>
    <submittedName>
        <fullName evidence="1">Uncharacterized protein</fullName>
    </submittedName>
</protein>
<proteinExistence type="predicted"/>
<dbReference type="Proteomes" id="UP000663865">
    <property type="component" value="Unassembled WGS sequence"/>
</dbReference>
<gene>
    <name evidence="1" type="ORF">KIK155_LOCUS1595</name>
</gene>
<evidence type="ECO:0000313" key="2">
    <source>
        <dbReference type="Proteomes" id="UP000663865"/>
    </source>
</evidence>
<organism evidence="1 2">
    <name type="scientific">Rotaria socialis</name>
    <dbReference type="NCBI Taxonomy" id="392032"/>
    <lineage>
        <taxon>Eukaryota</taxon>
        <taxon>Metazoa</taxon>
        <taxon>Spiralia</taxon>
        <taxon>Gnathifera</taxon>
        <taxon>Rotifera</taxon>
        <taxon>Eurotatoria</taxon>
        <taxon>Bdelloidea</taxon>
        <taxon>Philodinida</taxon>
        <taxon>Philodinidae</taxon>
        <taxon>Rotaria</taxon>
    </lineage>
</organism>
<comment type="caution">
    <text evidence="1">The sequence shown here is derived from an EMBL/GenBank/DDBJ whole genome shotgun (WGS) entry which is preliminary data.</text>
</comment>
<sequence length="476" mass="54437">MSKRCIYGKEEIDGLSLLHLSSSSIEDLLSIKIENNIVKRPTIGVKITFEKKLEKLKENVCLIDNTVVSLDEKQSDLFLQQLQSNESNHLLFLNDFNIDNEQLQLQVSSSISSTSNQSPGQLSTNINSLQLTGASPNQMIDEQPSNNSLINSTLSQSRKQFPLNYILPIFDKAFEQAAEGPSSSEFGARCKRKQQLVKTILCVKNKFPALGKIFGEDMSLLTSALKQQFSRDRQVSSCVSEEYLLEEKQQPEELLMQLYQQAESMSFLINTTNYDYCQVKSKMNITYAHRQNLVREMKPTKEIIELYPALSITDLLIREINLHFDPFDGDIVQTLKLSCTKLFKSMDHQEKENITEEEQPLFILENLIMKRYKHSKKLLLSHEVIDAYPIIQIQTAKNIKNYSIVIEYNTIITTNSQAEAISILIGSYEIFNIEYPTKVRATLEVLNGLSLKKRSFSLTLAAKRFLNEHKLNKRAL</sequence>
<evidence type="ECO:0000313" key="1">
    <source>
        <dbReference type="EMBL" id="CAF3330826.1"/>
    </source>
</evidence>